<dbReference type="AlphaFoldDB" id="A0A438AJJ6"/>
<evidence type="ECO:0000313" key="5">
    <source>
        <dbReference type="EMBL" id="RVV98848.1"/>
    </source>
</evidence>
<comment type="function">
    <text evidence="3">Required for maturation of urease via the functional incorporation of the urease nickel metallocenter.</text>
</comment>
<dbReference type="InterPro" id="IPR038277">
    <property type="entry name" value="UreF_sf"/>
</dbReference>
<comment type="caution">
    <text evidence="5">The sequence shown here is derived from an EMBL/GenBank/DDBJ whole genome shotgun (WGS) entry which is preliminary data.</text>
</comment>
<protein>
    <recommendedName>
        <fullName evidence="3">Urease accessory protein UreF</fullName>
    </recommendedName>
</protein>
<gene>
    <name evidence="3" type="primary">ureF</name>
    <name evidence="5" type="ORF">EKE94_08115</name>
</gene>
<dbReference type="OrthoDB" id="9798772at2"/>
<comment type="subcellular location">
    <subcellularLocation>
        <location evidence="3">Cytoplasm</location>
    </subcellularLocation>
</comment>
<dbReference type="EMBL" id="RQXX01000002">
    <property type="protein sequence ID" value="RVV98848.1"/>
    <property type="molecule type" value="Genomic_DNA"/>
</dbReference>
<dbReference type="PANTHER" id="PTHR33620">
    <property type="entry name" value="UREASE ACCESSORY PROTEIN F"/>
    <property type="match status" value="1"/>
</dbReference>
<dbReference type="Gene3D" id="1.10.4190.10">
    <property type="entry name" value="Urease accessory protein UreF"/>
    <property type="match status" value="1"/>
</dbReference>
<sequence>MADTDHLTLAQWVSPAFPISSYAYSHGLEQAIATGDVTGPDALRAWIAAVVQDGSGLADAVLVHATLRGEDVADWAAALATSRERWEETRDQGRAFARMVDDLDRLEGAREDSWDRRREGALNGGQDGEPGGRRDRGAAGVPTDGVAYPVAFGRAARRLDLPADVIVARYLQAFAANLVSAAVRLMPLGQSAGQGVLAALAPVIAATATRARGLGCDDIVLATPAADLAAMCHETMAVRHFRT</sequence>
<keyword evidence="3" id="KW-0963">Cytoplasm</keyword>
<evidence type="ECO:0000256" key="1">
    <source>
        <dbReference type="ARBA" id="ARBA00022988"/>
    </source>
</evidence>
<feature type="region of interest" description="Disordered" evidence="4">
    <location>
        <begin position="111"/>
        <end position="140"/>
    </location>
</feature>
<evidence type="ECO:0000256" key="2">
    <source>
        <dbReference type="ARBA" id="ARBA00023186"/>
    </source>
</evidence>
<comment type="similarity">
    <text evidence="3">Belongs to the UreF family.</text>
</comment>
<evidence type="ECO:0000256" key="4">
    <source>
        <dbReference type="SAM" id="MobiDB-lite"/>
    </source>
</evidence>
<dbReference type="InterPro" id="IPR002639">
    <property type="entry name" value="UreF"/>
</dbReference>
<comment type="subunit">
    <text evidence="3">UreD, UreF and UreG form a complex that acts as a GTP-hydrolysis-dependent molecular chaperone, activating the urease apoprotein by helping to assemble the nickel containing metallocenter of UreC. The UreE protein probably delivers the nickel.</text>
</comment>
<dbReference type="HAMAP" id="MF_01385">
    <property type="entry name" value="UreF"/>
    <property type="match status" value="1"/>
</dbReference>
<keyword evidence="1 3" id="KW-0996">Nickel insertion</keyword>
<keyword evidence="2 3" id="KW-0143">Chaperone</keyword>
<feature type="compositionally biased region" description="Basic and acidic residues" evidence="4">
    <location>
        <begin position="111"/>
        <end position="120"/>
    </location>
</feature>
<keyword evidence="6" id="KW-1185">Reference proteome</keyword>
<accession>A0A438AJJ6</accession>
<evidence type="ECO:0000256" key="3">
    <source>
        <dbReference type="HAMAP-Rule" id="MF_01385"/>
    </source>
</evidence>
<proteinExistence type="inferred from homology"/>
<organism evidence="5 6">
    <name type="scientific">Mesobaculum littorinae</name>
    <dbReference type="NCBI Taxonomy" id="2486419"/>
    <lineage>
        <taxon>Bacteria</taxon>
        <taxon>Pseudomonadati</taxon>
        <taxon>Pseudomonadota</taxon>
        <taxon>Alphaproteobacteria</taxon>
        <taxon>Rhodobacterales</taxon>
        <taxon>Roseobacteraceae</taxon>
        <taxon>Mesobaculum</taxon>
    </lineage>
</organism>
<dbReference type="GO" id="GO:0005737">
    <property type="term" value="C:cytoplasm"/>
    <property type="evidence" value="ECO:0007669"/>
    <property type="project" value="UniProtKB-SubCell"/>
</dbReference>
<name>A0A438AJJ6_9RHOB</name>
<dbReference type="PIRSF" id="PIRSF009467">
    <property type="entry name" value="Ureas_acces_UreF"/>
    <property type="match status" value="1"/>
</dbReference>
<dbReference type="Pfam" id="PF01730">
    <property type="entry name" value="UreF"/>
    <property type="match status" value="1"/>
</dbReference>
<dbReference type="PANTHER" id="PTHR33620:SF1">
    <property type="entry name" value="UREASE ACCESSORY PROTEIN F"/>
    <property type="match status" value="1"/>
</dbReference>
<dbReference type="RefSeq" id="WP_127906082.1">
    <property type="nucleotide sequence ID" value="NZ_RQXX01000002.1"/>
</dbReference>
<dbReference type="Proteomes" id="UP000285908">
    <property type="component" value="Unassembled WGS sequence"/>
</dbReference>
<evidence type="ECO:0000313" key="6">
    <source>
        <dbReference type="Proteomes" id="UP000285908"/>
    </source>
</evidence>
<reference evidence="5 6" key="1">
    <citation type="submission" date="2018-11" db="EMBL/GenBank/DDBJ databases">
        <title>Mesobaculum littorinae gen. nov., sp. nov., isolated from Littorina scabra that represents a novel genus of the order Rhodobacteraceae.</title>
        <authorList>
            <person name="Li F."/>
        </authorList>
    </citation>
    <scope>NUCLEOTIDE SEQUENCE [LARGE SCALE GENOMIC DNA]</scope>
    <source>
        <strain evidence="5 6">M0103</strain>
    </source>
</reference>
<dbReference type="GO" id="GO:0016151">
    <property type="term" value="F:nickel cation binding"/>
    <property type="evidence" value="ECO:0007669"/>
    <property type="project" value="UniProtKB-UniRule"/>
</dbReference>